<dbReference type="AlphaFoldDB" id="A0A0A9C0L4"/>
<organism evidence="1">
    <name type="scientific">Arundo donax</name>
    <name type="common">Giant reed</name>
    <name type="synonym">Donax arundinaceus</name>
    <dbReference type="NCBI Taxonomy" id="35708"/>
    <lineage>
        <taxon>Eukaryota</taxon>
        <taxon>Viridiplantae</taxon>
        <taxon>Streptophyta</taxon>
        <taxon>Embryophyta</taxon>
        <taxon>Tracheophyta</taxon>
        <taxon>Spermatophyta</taxon>
        <taxon>Magnoliopsida</taxon>
        <taxon>Liliopsida</taxon>
        <taxon>Poales</taxon>
        <taxon>Poaceae</taxon>
        <taxon>PACMAD clade</taxon>
        <taxon>Arundinoideae</taxon>
        <taxon>Arundineae</taxon>
        <taxon>Arundo</taxon>
    </lineage>
</organism>
<proteinExistence type="predicted"/>
<accession>A0A0A9C0L4</accession>
<name>A0A0A9C0L4_ARUDO</name>
<reference evidence="1" key="1">
    <citation type="submission" date="2014-09" db="EMBL/GenBank/DDBJ databases">
        <authorList>
            <person name="Magalhaes I.L.F."/>
            <person name="Oliveira U."/>
            <person name="Santos F.R."/>
            <person name="Vidigal T.H.D.A."/>
            <person name="Brescovit A.D."/>
            <person name="Santos A.J."/>
        </authorList>
    </citation>
    <scope>NUCLEOTIDE SEQUENCE</scope>
    <source>
        <tissue evidence="1">Shoot tissue taken approximately 20 cm above the soil surface</tissue>
    </source>
</reference>
<evidence type="ECO:0000313" key="1">
    <source>
        <dbReference type="EMBL" id="JAD66950.1"/>
    </source>
</evidence>
<dbReference type="EMBL" id="GBRH01230945">
    <property type="protein sequence ID" value="JAD66950.1"/>
    <property type="molecule type" value="Transcribed_RNA"/>
</dbReference>
<sequence length="28" mass="3080">MTRLVEKSLEMGCCPSSRVLALNSIELV</sequence>
<reference evidence="1" key="2">
    <citation type="journal article" date="2015" name="Data Brief">
        <title>Shoot transcriptome of the giant reed, Arundo donax.</title>
        <authorList>
            <person name="Barrero R.A."/>
            <person name="Guerrero F.D."/>
            <person name="Moolhuijzen P."/>
            <person name="Goolsby J.A."/>
            <person name="Tidwell J."/>
            <person name="Bellgard S.E."/>
            <person name="Bellgard M.I."/>
        </authorList>
    </citation>
    <scope>NUCLEOTIDE SEQUENCE</scope>
    <source>
        <tissue evidence="1">Shoot tissue taken approximately 20 cm above the soil surface</tissue>
    </source>
</reference>
<protein>
    <submittedName>
        <fullName evidence="1">Uncharacterized protein</fullName>
    </submittedName>
</protein>